<accession>A0A7X0M6N3</accession>
<dbReference type="RefSeq" id="WP_184981954.1">
    <property type="nucleotide sequence ID" value="NZ_BAAALO010000022.1"/>
</dbReference>
<proteinExistence type="predicted"/>
<sequence length="52" mass="5084">MRDVGPSFALGDDEFGRDLAQAEVLLAQVEGQGEHGVVGDGGAADGLAAGTG</sequence>
<evidence type="ECO:0000313" key="2">
    <source>
        <dbReference type="Proteomes" id="UP000555564"/>
    </source>
</evidence>
<keyword evidence="2" id="KW-1185">Reference proteome</keyword>
<protein>
    <submittedName>
        <fullName evidence="1">Uncharacterized protein</fullName>
    </submittedName>
</protein>
<organism evidence="1 2">
    <name type="scientific">Sphaerisporangium rubeum</name>
    <dbReference type="NCBI Taxonomy" id="321317"/>
    <lineage>
        <taxon>Bacteria</taxon>
        <taxon>Bacillati</taxon>
        <taxon>Actinomycetota</taxon>
        <taxon>Actinomycetes</taxon>
        <taxon>Streptosporangiales</taxon>
        <taxon>Streptosporangiaceae</taxon>
        <taxon>Sphaerisporangium</taxon>
    </lineage>
</organism>
<evidence type="ECO:0000313" key="1">
    <source>
        <dbReference type="EMBL" id="MBB6473898.1"/>
    </source>
</evidence>
<dbReference type="Proteomes" id="UP000555564">
    <property type="component" value="Unassembled WGS sequence"/>
</dbReference>
<name>A0A7X0M6N3_9ACTN</name>
<dbReference type="EMBL" id="JACHIU010000001">
    <property type="protein sequence ID" value="MBB6473898.1"/>
    <property type="molecule type" value="Genomic_DNA"/>
</dbReference>
<gene>
    <name evidence="1" type="ORF">BJ992_003329</name>
</gene>
<dbReference type="AlphaFoldDB" id="A0A7X0M6N3"/>
<reference evidence="1 2" key="1">
    <citation type="submission" date="2020-08" db="EMBL/GenBank/DDBJ databases">
        <title>Sequencing the genomes of 1000 actinobacteria strains.</title>
        <authorList>
            <person name="Klenk H.-P."/>
        </authorList>
    </citation>
    <scope>NUCLEOTIDE SEQUENCE [LARGE SCALE GENOMIC DNA]</scope>
    <source>
        <strain evidence="1 2">DSM 44936</strain>
    </source>
</reference>
<comment type="caution">
    <text evidence="1">The sequence shown here is derived from an EMBL/GenBank/DDBJ whole genome shotgun (WGS) entry which is preliminary data.</text>
</comment>